<dbReference type="GO" id="GO:0006974">
    <property type="term" value="P:DNA damage response"/>
    <property type="evidence" value="ECO:0007669"/>
    <property type="project" value="TreeGrafter"/>
</dbReference>
<dbReference type="Gene3D" id="3.30.110.170">
    <property type="entry name" value="Protein of unknown function (DUF541), domain 1"/>
    <property type="match status" value="1"/>
</dbReference>
<proteinExistence type="predicted"/>
<protein>
    <recommendedName>
        <fullName evidence="3">SIMPL domain-containing protein</fullName>
    </recommendedName>
</protein>
<dbReference type="EMBL" id="CP026118">
    <property type="protein sequence ID" value="QAS51359.1"/>
    <property type="molecule type" value="Genomic_DNA"/>
</dbReference>
<dbReference type="PANTHER" id="PTHR34387:SF1">
    <property type="entry name" value="PERIPLASMIC IMMUNOGENIC PROTEIN"/>
    <property type="match status" value="1"/>
</dbReference>
<evidence type="ECO:0000313" key="1">
    <source>
        <dbReference type="EMBL" id="QAS51359.1"/>
    </source>
</evidence>
<dbReference type="OrthoDB" id="9785192at2"/>
<reference evidence="1 2" key="1">
    <citation type="submission" date="2018-01" db="EMBL/GenBank/DDBJ databases">
        <title>The whole genome sequencing and assembly of Halobacillus litoralis ERB031 strain.</title>
        <authorList>
            <person name="Lee S.-J."/>
            <person name="Park M.-K."/>
            <person name="Kim J.-Y."/>
            <person name="Lee Y.-J."/>
            <person name="Yi H."/>
            <person name="Bahn Y.-S."/>
            <person name="Kim J.F."/>
            <person name="Lee D.-W."/>
        </authorList>
    </citation>
    <scope>NUCLEOTIDE SEQUENCE [LARGE SCALE GENOMIC DNA]</scope>
    <source>
        <strain evidence="1 2">ERB 031</strain>
    </source>
</reference>
<dbReference type="InterPro" id="IPR052022">
    <property type="entry name" value="26kDa_periplasmic_antigen"/>
</dbReference>
<sequence>MKREGFIMQYPPIRQSGREAGASRILKVNGVGKVQSRPDTANIQVGVVTQDMNLEKAQQDNASAISRVKEQLIAVGIAEENIQTADYFIFPEYDYVDGKQEFRGYQVTHTLGITIDDIDQTGYIIDTAVANGANRVSNIEFTVKDPYADYQEALRIALGNALANAQTIANTMRLKLDQTPVKIMEIGTTPASPAQSFSKTQVMSAGATPIAPGTLETVARVEAHFQYLP</sequence>
<organism evidence="1 2">
    <name type="scientific">Halobacillus litoralis</name>
    <dbReference type="NCBI Taxonomy" id="45668"/>
    <lineage>
        <taxon>Bacteria</taxon>
        <taxon>Bacillati</taxon>
        <taxon>Bacillota</taxon>
        <taxon>Bacilli</taxon>
        <taxon>Bacillales</taxon>
        <taxon>Bacillaceae</taxon>
        <taxon>Halobacillus</taxon>
    </lineage>
</organism>
<dbReference type="Gene3D" id="3.30.70.2970">
    <property type="entry name" value="Protein of unknown function (DUF541), domain 2"/>
    <property type="match status" value="1"/>
</dbReference>
<evidence type="ECO:0008006" key="3">
    <source>
        <dbReference type="Google" id="ProtNLM"/>
    </source>
</evidence>
<evidence type="ECO:0000313" key="2">
    <source>
        <dbReference type="Proteomes" id="UP000287756"/>
    </source>
</evidence>
<gene>
    <name evidence="1" type="ORF">HLI_03580</name>
</gene>
<accession>A0A410M9F4</accession>
<dbReference type="AlphaFoldDB" id="A0A410M9F4"/>
<dbReference type="KEGG" id="hli:HLI_03580"/>
<name>A0A410M9F4_9BACI</name>
<dbReference type="Proteomes" id="UP000287756">
    <property type="component" value="Chromosome"/>
</dbReference>
<dbReference type="InterPro" id="IPR007497">
    <property type="entry name" value="SIMPL/DUF541"/>
</dbReference>
<dbReference type="PANTHER" id="PTHR34387">
    <property type="entry name" value="SLR1258 PROTEIN"/>
    <property type="match status" value="1"/>
</dbReference>
<dbReference type="Pfam" id="PF04402">
    <property type="entry name" value="SIMPL"/>
    <property type="match status" value="1"/>
</dbReference>